<organism evidence="2 3">
    <name type="scientific">Chloropicon primus</name>
    <dbReference type="NCBI Taxonomy" id="1764295"/>
    <lineage>
        <taxon>Eukaryota</taxon>
        <taxon>Viridiplantae</taxon>
        <taxon>Chlorophyta</taxon>
        <taxon>Chloropicophyceae</taxon>
        <taxon>Chloropicales</taxon>
        <taxon>Chloropicaceae</taxon>
        <taxon>Chloropicon</taxon>
    </lineage>
</organism>
<feature type="compositionally biased region" description="Low complexity" evidence="1">
    <location>
        <begin position="125"/>
        <end position="136"/>
    </location>
</feature>
<evidence type="ECO:0000256" key="1">
    <source>
        <dbReference type="SAM" id="MobiDB-lite"/>
    </source>
</evidence>
<feature type="compositionally biased region" description="Low complexity" evidence="1">
    <location>
        <begin position="144"/>
        <end position="169"/>
    </location>
</feature>
<dbReference type="Proteomes" id="UP000316726">
    <property type="component" value="Chromosome 5"/>
</dbReference>
<keyword evidence="3" id="KW-1185">Reference proteome</keyword>
<reference evidence="2 3" key="1">
    <citation type="submission" date="2018-07" db="EMBL/GenBank/DDBJ databases">
        <title>The complete nuclear genome of the prasinophyte Chloropicon primus (CCMP1205).</title>
        <authorList>
            <person name="Pombert J.-F."/>
            <person name="Otis C."/>
            <person name="Turmel M."/>
            <person name="Lemieux C."/>
        </authorList>
    </citation>
    <scope>NUCLEOTIDE SEQUENCE [LARGE SCALE GENOMIC DNA]</scope>
    <source>
        <strain evidence="2 3">CCMP1205</strain>
    </source>
</reference>
<dbReference type="EMBL" id="CP031038">
    <property type="protein sequence ID" value="QDZ21241.1"/>
    <property type="molecule type" value="Genomic_DNA"/>
</dbReference>
<sequence>MTSSWQGSKAKYGSPVESTAVAAERERRLSVGSRSSGLDASAPIWTPPPKQSQGSLQWSRQAHSPVSPISPHGFSGESQMYAMQQSPYQYQYHQHQQQSTPPHGSPYGNRGRGVQRGLKYHHHQQQQQQQQQQQSFSPPPYYPGNPQQQHPQQHQQQQSFFGGSPSSPGTGVFLPSSLSRRQSNNSLKRDSLLSESRSEQSDGFCLPDELF</sequence>
<feature type="compositionally biased region" description="Low complexity" evidence="1">
    <location>
        <begin position="176"/>
        <end position="186"/>
    </location>
</feature>
<name>A0A5B8MLV2_9CHLO</name>
<gene>
    <name evidence="2" type="ORF">A3770_05p37590</name>
</gene>
<feature type="compositionally biased region" description="Polar residues" evidence="1">
    <location>
        <begin position="51"/>
        <end position="64"/>
    </location>
</feature>
<dbReference type="AlphaFoldDB" id="A0A5B8MLV2"/>
<protein>
    <submittedName>
        <fullName evidence="2">Uncharacterized protein</fullName>
    </submittedName>
</protein>
<feature type="region of interest" description="Disordered" evidence="1">
    <location>
        <begin position="1"/>
        <end position="211"/>
    </location>
</feature>
<evidence type="ECO:0000313" key="2">
    <source>
        <dbReference type="EMBL" id="QDZ21241.1"/>
    </source>
</evidence>
<evidence type="ECO:0000313" key="3">
    <source>
        <dbReference type="Proteomes" id="UP000316726"/>
    </source>
</evidence>
<proteinExistence type="predicted"/>
<feature type="compositionally biased region" description="Basic and acidic residues" evidence="1">
    <location>
        <begin position="187"/>
        <end position="200"/>
    </location>
</feature>
<accession>A0A5B8MLV2</accession>
<feature type="compositionally biased region" description="Low complexity" evidence="1">
    <location>
        <begin position="84"/>
        <end position="102"/>
    </location>
</feature>